<dbReference type="AlphaFoldDB" id="A0A8J5HI54"/>
<accession>A0A8J5HI54</accession>
<dbReference type="Proteomes" id="UP000734854">
    <property type="component" value="Unassembled WGS sequence"/>
</dbReference>
<comment type="similarity">
    <text evidence="1">Belongs to the ARG7 family.</text>
</comment>
<dbReference type="PANTHER" id="PTHR31175:SF120">
    <property type="entry name" value="OS09G0547100 PROTEIN"/>
    <property type="match status" value="1"/>
</dbReference>
<name>A0A8J5HI54_ZINOF</name>
<keyword evidence="3" id="KW-1185">Reference proteome</keyword>
<organism evidence="2 3">
    <name type="scientific">Zingiber officinale</name>
    <name type="common">Ginger</name>
    <name type="synonym">Amomum zingiber</name>
    <dbReference type="NCBI Taxonomy" id="94328"/>
    <lineage>
        <taxon>Eukaryota</taxon>
        <taxon>Viridiplantae</taxon>
        <taxon>Streptophyta</taxon>
        <taxon>Embryophyta</taxon>
        <taxon>Tracheophyta</taxon>
        <taxon>Spermatophyta</taxon>
        <taxon>Magnoliopsida</taxon>
        <taxon>Liliopsida</taxon>
        <taxon>Zingiberales</taxon>
        <taxon>Zingiberaceae</taxon>
        <taxon>Zingiber</taxon>
    </lineage>
</organism>
<comment type="caution">
    <text evidence="2">The sequence shown here is derived from an EMBL/GenBank/DDBJ whole genome shotgun (WGS) entry which is preliminary data.</text>
</comment>
<gene>
    <name evidence="2" type="ORF">ZIOFF_017145</name>
</gene>
<evidence type="ECO:0000313" key="2">
    <source>
        <dbReference type="EMBL" id="KAG6520113.1"/>
    </source>
</evidence>
<proteinExistence type="inferred from homology"/>
<evidence type="ECO:0008006" key="4">
    <source>
        <dbReference type="Google" id="ProtNLM"/>
    </source>
</evidence>
<evidence type="ECO:0000256" key="1">
    <source>
        <dbReference type="ARBA" id="ARBA00006974"/>
    </source>
</evidence>
<protein>
    <recommendedName>
        <fullName evidence="4">SAUR family protein</fullName>
    </recommendedName>
</protein>
<dbReference type="Pfam" id="PF02519">
    <property type="entry name" value="Auxin_inducible"/>
    <property type="match status" value="1"/>
</dbReference>
<dbReference type="PANTHER" id="PTHR31175">
    <property type="entry name" value="AUXIN-RESPONSIVE FAMILY PROTEIN"/>
    <property type="match status" value="1"/>
</dbReference>
<dbReference type="InterPro" id="IPR003676">
    <property type="entry name" value="SAUR_fam"/>
</dbReference>
<reference evidence="2 3" key="1">
    <citation type="submission" date="2020-08" db="EMBL/GenBank/DDBJ databases">
        <title>Plant Genome Project.</title>
        <authorList>
            <person name="Zhang R.-G."/>
        </authorList>
    </citation>
    <scope>NUCLEOTIDE SEQUENCE [LARGE SCALE GENOMIC DNA]</scope>
    <source>
        <tissue evidence="2">Rhizome</tissue>
    </source>
</reference>
<dbReference type="EMBL" id="JACMSC010000005">
    <property type="protein sequence ID" value="KAG6520113.1"/>
    <property type="molecule type" value="Genomic_DNA"/>
</dbReference>
<evidence type="ECO:0000313" key="3">
    <source>
        <dbReference type="Proteomes" id="UP000734854"/>
    </source>
</evidence>
<sequence>MLTTWLCPISIRVSMSYISRRQFNGSTHRIFLAMLSARRLLALARKWRKMAASGRKRIHWMNREAYPDQFGGEDVATNKTIAAKGHFMVCSCEGQRFMVPLEFLNCWVFRELLMLSEEEFGFSGDGPLCLPCDAVFLRHVLLLLRGRRGSRDAEREMVMSGFRQHCSISDPRSADSVRQLAAY</sequence>
<dbReference type="GO" id="GO:0009733">
    <property type="term" value="P:response to auxin"/>
    <property type="evidence" value="ECO:0007669"/>
    <property type="project" value="InterPro"/>
</dbReference>